<accession>A0A117RZG6</accession>
<proteinExistence type="predicted"/>
<dbReference type="PANTHER" id="PTHR30466">
    <property type="entry name" value="FLAVIN REDUCTASE"/>
    <property type="match status" value="1"/>
</dbReference>
<dbReference type="Pfam" id="PF01613">
    <property type="entry name" value="Flavin_Reduct"/>
    <property type="match status" value="1"/>
</dbReference>
<dbReference type="STRING" id="909626.AQJ91_27345"/>
<evidence type="ECO:0000259" key="2">
    <source>
        <dbReference type="SMART" id="SM00903"/>
    </source>
</evidence>
<organism evidence="3 4">
    <name type="scientific">Streptomyces dysideae</name>
    <dbReference type="NCBI Taxonomy" id="909626"/>
    <lineage>
        <taxon>Bacteria</taxon>
        <taxon>Bacillati</taxon>
        <taxon>Actinomycetota</taxon>
        <taxon>Actinomycetes</taxon>
        <taxon>Kitasatosporales</taxon>
        <taxon>Streptomycetaceae</taxon>
        <taxon>Streptomyces</taxon>
    </lineage>
</organism>
<dbReference type="Proteomes" id="UP000053260">
    <property type="component" value="Unassembled WGS sequence"/>
</dbReference>
<evidence type="ECO:0000256" key="1">
    <source>
        <dbReference type="ARBA" id="ARBA00023002"/>
    </source>
</evidence>
<dbReference type="InterPro" id="IPR050268">
    <property type="entry name" value="NADH-dep_flavin_reductase"/>
</dbReference>
<dbReference type="SMART" id="SM00903">
    <property type="entry name" value="Flavin_Reduct"/>
    <property type="match status" value="1"/>
</dbReference>
<dbReference type="GO" id="GO:0006208">
    <property type="term" value="P:pyrimidine nucleobase catabolic process"/>
    <property type="evidence" value="ECO:0007669"/>
    <property type="project" value="TreeGrafter"/>
</dbReference>
<evidence type="ECO:0000313" key="3">
    <source>
        <dbReference type="EMBL" id="KUO18112.1"/>
    </source>
</evidence>
<reference evidence="3 4" key="1">
    <citation type="submission" date="2015-10" db="EMBL/GenBank/DDBJ databases">
        <title>Draft genome sequence of Streptomyces sp. RV15, isolated from a marine sponge.</title>
        <authorList>
            <person name="Ruckert C."/>
            <person name="Abdelmohsen U.R."/>
            <person name="Winkler A."/>
            <person name="Hentschel U."/>
            <person name="Kalinowski J."/>
            <person name="Kampfer P."/>
            <person name="Glaeser S."/>
        </authorList>
    </citation>
    <scope>NUCLEOTIDE SEQUENCE [LARGE SCALE GENOMIC DNA]</scope>
    <source>
        <strain evidence="3 4">RV15</strain>
    </source>
</reference>
<comment type="caution">
    <text evidence="3">The sequence shown here is derived from an EMBL/GenBank/DDBJ whole genome shotgun (WGS) entry which is preliminary data.</text>
</comment>
<keyword evidence="4" id="KW-1185">Reference proteome</keyword>
<dbReference type="PANTHER" id="PTHR30466:SF1">
    <property type="entry name" value="FMN REDUCTASE (NADH) RUTF"/>
    <property type="match status" value="1"/>
</dbReference>
<sequence length="167" mass="17959">MPEALAPPSPGALRACMSRFATGVTVVSYTTDSGPRGATMNSFTSVSAEPPLVLVSVARRARCHDQLADGPFCVNILGAEQEQLARLFAGARSTAEPRWAEGARVPRLADPLAWVECEPWRAYDGGDHTLVLGRVTDLGHRDGDALTYAWSRFASTTESTDGIEHLF</sequence>
<dbReference type="AlphaFoldDB" id="A0A117RZG6"/>
<gene>
    <name evidence="3" type="ORF">AQJ91_27345</name>
</gene>
<dbReference type="InterPro" id="IPR002563">
    <property type="entry name" value="Flavin_Rdtase-like_dom"/>
</dbReference>
<dbReference type="GO" id="GO:0010181">
    <property type="term" value="F:FMN binding"/>
    <property type="evidence" value="ECO:0007669"/>
    <property type="project" value="InterPro"/>
</dbReference>
<dbReference type="EMBL" id="LMXB01000068">
    <property type="protein sequence ID" value="KUO18112.1"/>
    <property type="molecule type" value="Genomic_DNA"/>
</dbReference>
<keyword evidence="1" id="KW-0560">Oxidoreductase</keyword>
<dbReference type="InterPro" id="IPR012349">
    <property type="entry name" value="Split_barrel_FMN-bd"/>
</dbReference>
<dbReference type="SUPFAM" id="SSF50475">
    <property type="entry name" value="FMN-binding split barrel"/>
    <property type="match status" value="1"/>
</dbReference>
<name>A0A117RZG6_9ACTN</name>
<protein>
    <submittedName>
        <fullName evidence="3">Flavin oxidoreductase</fullName>
    </submittedName>
</protein>
<dbReference type="RefSeq" id="WP_067026789.1">
    <property type="nucleotide sequence ID" value="NZ_KQ949093.1"/>
</dbReference>
<dbReference type="GO" id="GO:0042602">
    <property type="term" value="F:riboflavin reductase (NADPH) activity"/>
    <property type="evidence" value="ECO:0007669"/>
    <property type="project" value="TreeGrafter"/>
</dbReference>
<dbReference type="Gene3D" id="2.30.110.10">
    <property type="entry name" value="Electron Transport, Fmn-binding Protein, Chain A"/>
    <property type="match status" value="1"/>
</dbReference>
<feature type="domain" description="Flavin reductase like" evidence="2">
    <location>
        <begin position="17"/>
        <end position="155"/>
    </location>
</feature>
<evidence type="ECO:0000313" key="4">
    <source>
        <dbReference type="Proteomes" id="UP000053260"/>
    </source>
</evidence>
<dbReference type="OrthoDB" id="9792858at2"/>